<name>J3N1C5_ORYBR</name>
<dbReference type="AlphaFoldDB" id="J3N1C5"/>
<dbReference type="HOGENOM" id="CLU_2907673_0_0_1"/>
<evidence type="ECO:0000313" key="2">
    <source>
        <dbReference type="EnsemblPlants" id="OB10G13230.1"/>
    </source>
</evidence>
<evidence type="ECO:0000256" key="1">
    <source>
        <dbReference type="SAM" id="MobiDB-lite"/>
    </source>
</evidence>
<proteinExistence type="predicted"/>
<sequence length="62" mass="6786">MPGHLKTKTVQSFRGKPHTQPSITISTSSMQSQDVEVELRQNWCPDLKGRTSSLVPGAHDPG</sequence>
<dbReference type="Proteomes" id="UP000006038">
    <property type="component" value="Chromosome 10"/>
</dbReference>
<reference evidence="2" key="2">
    <citation type="submission" date="2013-04" db="UniProtKB">
        <authorList>
            <consortium name="EnsemblPlants"/>
        </authorList>
    </citation>
    <scope>IDENTIFICATION</scope>
</reference>
<dbReference type="Gramene" id="OB10G13230.1">
    <property type="protein sequence ID" value="OB10G13230.1"/>
    <property type="gene ID" value="OB10G13230"/>
</dbReference>
<dbReference type="EnsemblPlants" id="OB10G13230.1">
    <property type="protein sequence ID" value="OB10G13230.1"/>
    <property type="gene ID" value="OB10G13230"/>
</dbReference>
<organism evidence="2">
    <name type="scientific">Oryza brachyantha</name>
    <name type="common">malo sina</name>
    <dbReference type="NCBI Taxonomy" id="4533"/>
    <lineage>
        <taxon>Eukaryota</taxon>
        <taxon>Viridiplantae</taxon>
        <taxon>Streptophyta</taxon>
        <taxon>Embryophyta</taxon>
        <taxon>Tracheophyta</taxon>
        <taxon>Spermatophyta</taxon>
        <taxon>Magnoliopsida</taxon>
        <taxon>Liliopsida</taxon>
        <taxon>Poales</taxon>
        <taxon>Poaceae</taxon>
        <taxon>BOP clade</taxon>
        <taxon>Oryzoideae</taxon>
        <taxon>Oryzeae</taxon>
        <taxon>Oryzinae</taxon>
        <taxon>Oryza</taxon>
    </lineage>
</organism>
<evidence type="ECO:0000313" key="3">
    <source>
        <dbReference type="Proteomes" id="UP000006038"/>
    </source>
</evidence>
<feature type="region of interest" description="Disordered" evidence="1">
    <location>
        <begin position="1"/>
        <end position="32"/>
    </location>
</feature>
<reference evidence="2" key="1">
    <citation type="journal article" date="2013" name="Nat. Commun.">
        <title>Whole-genome sequencing of Oryza brachyantha reveals mechanisms underlying Oryza genome evolution.</title>
        <authorList>
            <person name="Chen J."/>
            <person name="Huang Q."/>
            <person name="Gao D."/>
            <person name="Wang J."/>
            <person name="Lang Y."/>
            <person name="Liu T."/>
            <person name="Li B."/>
            <person name="Bai Z."/>
            <person name="Luis Goicoechea J."/>
            <person name="Liang C."/>
            <person name="Chen C."/>
            <person name="Zhang W."/>
            <person name="Sun S."/>
            <person name="Liao Y."/>
            <person name="Zhang X."/>
            <person name="Yang L."/>
            <person name="Song C."/>
            <person name="Wang M."/>
            <person name="Shi J."/>
            <person name="Liu G."/>
            <person name="Liu J."/>
            <person name="Zhou H."/>
            <person name="Zhou W."/>
            <person name="Yu Q."/>
            <person name="An N."/>
            <person name="Chen Y."/>
            <person name="Cai Q."/>
            <person name="Wang B."/>
            <person name="Liu B."/>
            <person name="Min J."/>
            <person name="Huang Y."/>
            <person name="Wu H."/>
            <person name="Li Z."/>
            <person name="Zhang Y."/>
            <person name="Yin Y."/>
            <person name="Song W."/>
            <person name="Jiang J."/>
            <person name="Jackson S.A."/>
            <person name="Wing R.A."/>
            <person name="Wang J."/>
            <person name="Chen M."/>
        </authorList>
    </citation>
    <scope>NUCLEOTIDE SEQUENCE [LARGE SCALE GENOMIC DNA]</scope>
    <source>
        <strain evidence="2">cv. IRGC 101232</strain>
    </source>
</reference>
<keyword evidence="3" id="KW-1185">Reference proteome</keyword>
<protein>
    <submittedName>
        <fullName evidence="2">Uncharacterized protein</fullName>
    </submittedName>
</protein>
<feature type="compositionally biased region" description="Low complexity" evidence="1">
    <location>
        <begin position="19"/>
        <end position="32"/>
    </location>
</feature>
<accession>J3N1C5</accession>